<dbReference type="InterPro" id="IPR007029">
    <property type="entry name" value="YHS_dom"/>
</dbReference>
<dbReference type="SMART" id="SM00746">
    <property type="entry name" value="TRASH"/>
    <property type="match status" value="1"/>
</dbReference>
<dbReference type="InterPro" id="IPR009078">
    <property type="entry name" value="Ferritin-like_SF"/>
</dbReference>
<evidence type="ECO:0000313" key="2">
    <source>
        <dbReference type="EMBL" id="OGN33821.1"/>
    </source>
</evidence>
<dbReference type="Proteomes" id="UP000178155">
    <property type="component" value="Unassembled WGS sequence"/>
</dbReference>
<dbReference type="InterPro" id="IPR011017">
    <property type="entry name" value="TRASH_dom"/>
</dbReference>
<organism evidence="2 3">
    <name type="scientific">Candidatus Yanofskybacteria bacterium RIFCSPLOWO2_02_FULL_47_9b</name>
    <dbReference type="NCBI Taxonomy" id="1802708"/>
    <lineage>
        <taxon>Bacteria</taxon>
        <taxon>Candidatus Yanofskyibacteriota</taxon>
    </lineage>
</organism>
<dbReference type="AlphaFoldDB" id="A0A1F8H8B6"/>
<accession>A0A1F8H8B6</accession>
<reference evidence="2 3" key="1">
    <citation type="journal article" date="2016" name="Nat. Commun.">
        <title>Thousands of microbial genomes shed light on interconnected biogeochemical processes in an aquifer system.</title>
        <authorList>
            <person name="Anantharaman K."/>
            <person name="Brown C.T."/>
            <person name="Hug L.A."/>
            <person name="Sharon I."/>
            <person name="Castelle C.J."/>
            <person name="Probst A.J."/>
            <person name="Thomas B.C."/>
            <person name="Singh A."/>
            <person name="Wilkins M.J."/>
            <person name="Karaoz U."/>
            <person name="Brodie E.L."/>
            <person name="Williams K.H."/>
            <person name="Hubbard S.S."/>
            <person name="Banfield J.F."/>
        </authorList>
    </citation>
    <scope>NUCLEOTIDE SEQUENCE [LARGE SCALE GENOMIC DNA]</scope>
</reference>
<dbReference type="Pfam" id="PF04945">
    <property type="entry name" value="YHS"/>
    <property type="match status" value="1"/>
</dbReference>
<feature type="domain" description="TRASH" evidence="1">
    <location>
        <begin position="24"/>
        <end position="62"/>
    </location>
</feature>
<sequence length="67" mass="7741">MSINLKGFLKKAGMHIEPEKKALDVICGMELDPAQVKFHVEHKNEVYYFCSLTCKNHFINNPEKYIG</sequence>
<protein>
    <recommendedName>
        <fullName evidence="1">TRASH domain-containing protein</fullName>
    </recommendedName>
</protein>
<name>A0A1F8H8B6_9BACT</name>
<dbReference type="GO" id="GO:0016491">
    <property type="term" value="F:oxidoreductase activity"/>
    <property type="evidence" value="ECO:0007669"/>
    <property type="project" value="InterPro"/>
</dbReference>
<proteinExistence type="predicted"/>
<comment type="caution">
    <text evidence="2">The sequence shown here is derived from an EMBL/GenBank/DDBJ whole genome shotgun (WGS) entry which is preliminary data.</text>
</comment>
<dbReference type="SUPFAM" id="SSF47240">
    <property type="entry name" value="Ferritin-like"/>
    <property type="match status" value="1"/>
</dbReference>
<evidence type="ECO:0000313" key="3">
    <source>
        <dbReference type="Proteomes" id="UP000178155"/>
    </source>
</evidence>
<gene>
    <name evidence="2" type="ORF">A3I39_01130</name>
</gene>
<dbReference type="EMBL" id="MGKW01000023">
    <property type="protein sequence ID" value="OGN33821.1"/>
    <property type="molecule type" value="Genomic_DNA"/>
</dbReference>
<dbReference type="Gene3D" id="1.10.620.20">
    <property type="entry name" value="Ribonucleotide Reductase, subunit A"/>
    <property type="match status" value="1"/>
</dbReference>
<dbReference type="InterPro" id="IPR012348">
    <property type="entry name" value="RNR-like"/>
</dbReference>
<evidence type="ECO:0000259" key="1">
    <source>
        <dbReference type="SMART" id="SM00746"/>
    </source>
</evidence>